<feature type="transmembrane region" description="Helical" evidence="12">
    <location>
        <begin position="75"/>
        <end position="96"/>
    </location>
</feature>
<keyword evidence="10 12" id="KW-0472">Membrane</keyword>
<dbReference type="OrthoDB" id="432881at2759"/>
<accession>E9GAV3</accession>
<dbReference type="AlphaFoldDB" id="E9GAV3"/>
<evidence type="ECO:0000256" key="1">
    <source>
        <dbReference type="ARBA" id="ARBA00001970"/>
    </source>
</evidence>
<keyword evidence="5 12" id="KW-0812">Transmembrane</keyword>
<evidence type="ECO:0000256" key="9">
    <source>
        <dbReference type="ARBA" id="ARBA00023004"/>
    </source>
</evidence>
<dbReference type="InterPro" id="IPR045150">
    <property type="entry name" value="CYB561D1/2"/>
</dbReference>
<dbReference type="SMART" id="SM00665">
    <property type="entry name" value="B561"/>
    <property type="match status" value="1"/>
</dbReference>
<dbReference type="InParanoid" id="E9GAV3"/>
<keyword evidence="3" id="KW-0813">Transport</keyword>
<feature type="transmembrane region" description="Helical" evidence="12">
    <location>
        <begin position="108"/>
        <end position="131"/>
    </location>
</feature>
<dbReference type="OMA" id="LKIMHAF"/>
<keyword evidence="8 12" id="KW-1133">Transmembrane helix</keyword>
<dbReference type="PROSITE" id="PS50939">
    <property type="entry name" value="CYTOCHROME_B561"/>
    <property type="match status" value="1"/>
</dbReference>
<comment type="subcellular location">
    <subcellularLocation>
        <location evidence="2">Membrane</location>
        <topology evidence="2">Multi-pass membrane protein</topology>
    </subcellularLocation>
</comment>
<dbReference type="GO" id="GO:0140575">
    <property type="term" value="F:transmembrane monodehydroascorbate reductase activity"/>
    <property type="evidence" value="ECO:0007669"/>
    <property type="project" value="InterPro"/>
</dbReference>
<evidence type="ECO:0000313" key="14">
    <source>
        <dbReference type="EMBL" id="EFX83478.1"/>
    </source>
</evidence>
<evidence type="ECO:0000256" key="8">
    <source>
        <dbReference type="ARBA" id="ARBA00022989"/>
    </source>
</evidence>
<keyword evidence="7" id="KW-0249">Electron transport</keyword>
<keyword evidence="15" id="KW-1185">Reference proteome</keyword>
<dbReference type="GO" id="GO:0016020">
    <property type="term" value="C:membrane"/>
    <property type="evidence" value="ECO:0007669"/>
    <property type="project" value="UniProtKB-SubCell"/>
</dbReference>
<keyword evidence="6" id="KW-0479">Metal-binding</keyword>
<dbReference type="EC" id="7.2.1.3" evidence="11"/>
<dbReference type="eggNOG" id="ENOG502T7X4">
    <property type="taxonomic scope" value="Eukaryota"/>
</dbReference>
<protein>
    <recommendedName>
        <fullName evidence="11">ascorbate ferrireductase (transmembrane)</fullName>
        <ecNumber evidence="11">7.2.1.3</ecNumber>
    </recommendedName>
</protein>
<evidence type="ECO:0000256" key="7">
    <source>
        <dbReference type="ARBA" id="ARBA00022982"/>
    </source>
</evidence>
<evidence type="ECO:0000313" key="15">
    <source>
        <dbReference type="Proteomes" id="UP000000305"/>
    </source>
</evidence>
<dbReference type="Proteomes" id="UP000000305">
    <property type="component" value="Unassembled WGS sequence"/>
</dbReference>
<evidence type="ECO:0000256" key="11">
    <source>
        <dbReference type="ARBA" id="ARBA00024225"/>
    </source>
</evidence>
<keyword evidence="9" id="KW-0408">Iron</keyword>
<evidence type="ECO:0000256" key="3">
    <source>
        <dbReference type="ARBA" id="ARBA00022448"/>
    </source>
</evidence>
<evidence type="ECO:0000259" key="13">
    <source>
        <dbReference type="PROSITE" id="PS50939"/>
    </source>
</evidence>
<evidence type="ECO:0000256" key="6">
    <source>
        <dbReference type="ARBA" id="ARBA00022723"/>
    </source>
</evidence>
<sequence length="213" mass="24185">MLNRDGLSYLLVHGTIILSTIYLSYLSNPGSSLFSWHPFLMTFSMLFLANELVMIFSPYWSLLPKRFQKQLFMDFHTYGQVVAFVGYSIGFAAIYINKEDNEKPHFKSWHGLLGLIQGIIITSQLSLGSLAKYARYIPLKLNVGKIKGFHNLLGAVAILFTSLNMITACFTNFFSSQTHILLAYVFSAAFILIYGFVSLRVFMTNSRIAQLFK</sequence>
<dbReference type="PANTHER" id="PTHR15422:SF45">
    <property type="entry name" value="CYTOCHROME B561 DOMAIN-CONTAINING PROTEIN"/>
    <property type="match status" value="1"/>
</dbReference>
<dbReference type="InterPro" id="IPR006593">
    <property type="entry name" value="Cyt_b561/ferric_Rdtase_TM"/>
</dbReference>
<feature type="transmembrane region" description="Helical" evidence="12">
    <location>
        <begin position="39"/>
        <end position="63"/>
    </location>
</feature>
<dbReference type="HOGENOM" id="CLU_072399_3_0_1"/>
<dbReference type="GO" id="GO:0140571">
    <property type="term" value="F:transmembrane ascorbate ferrireductase activity"/>
    <property type="evidence" value="ECO:0007669"/>
    <property type="project" value="UniProtKB-EC"/>
</dbReference>
<evidence type="ECO:0000256" key="5">
    <source>
        <dbReference type="ARBA" id="ARBA00022692"/>
    </source>
</evidence>
<comment type="cofactor">
    <cofactor evidence="1">
        <name>heme b</name>
        <dbReference type="ChEBI" id="CHEBI:60344"/>
    </cofactor>
</comment>
<feature type="transmembrane region" description="Helical" evidence="12">
    <location>
        <begin position="180"/>
        <end position="203"/>
    </location>
</feature>
<feature type="transmembrane region" description="Helical" evidence="12">
    <location>
        <begin position="152"/>
        <end position="174"/>
    </location>
</feature>
<dbReference type="EMBL" id="GL732537">
    <property type="protein sequence ID" value="EFX83478.1"/>
    <property type="molecule type" value="Genomic_DNA"/>
</dbReference>
<dbReference type="PANTHER" id="PTHR15422">
    <property type="entry name" value="OS05G0565100 PROTEIN"/>
    <property type="match status" value="1"/>
</dbReference>
<gene>
    <name evidence="14" type="ORF">DAPPUDRAFT_301866</name>
</gene>
<reference evidence="14 15" key="1">
    <citation type="journal article" date="2011" name="Science">
        <title>The ecoresponsive genome of Daphnia pulex.</title>
        <authorList>
            <person name="Colbourne J.K."/>
            <person name="Pfrender M.E."/>
            <person name="Gilbert D."/>
            <person name="Thomas W.K."/>
            <person name="Tucker A."/>
            <person name="Oakley T.H."/>
            <person name="Tokishita S."/>
            <person name="Aerts A."/>
            <person name="Arnold G.J."/>
            <person name="Basu M.K."/>
            <person name="Bauer D.J."/>
            <person name="Caceres C.E."/>
            <person name="Carmel L."/>
            <person name="Casola C."/>
            <person name="Choi J.H."/>
            <person name="Detter J.C."/>
            <person name="Dong Q."/>
            <person name="Dusheyko S."/>
            <person name="Eads B.D."/>
            <person name="Frohlich T."/>
            <person name="Geiler-Samerotte K.A."/>
            <person name="Gerlach D."/>
            <person name="Hatcher P."/>
            <person name="Jogdeo S."/>
            <person name="Krijgsveld J."/>
            <person name="Kriventseva E.V."/>
            <person name="Kultz D."/>
            <person name="Laforsch C."/>
            <person name="Lindquist E."/>
            <person name="Lopez J."/>
            <person name="Manak J.R."/>
            <person name="Muller J."/>
            <person name="Pangilinan J."/>
            <person name="Patwardhan R.P."/>
            <person name="Pitluck S."/>
            <person name="Pritham E.J."/>
            <person name="Rechtsteiner A."/>
            <person name="Rho M."/>
            <person name="Rogozin I.B."/>
            <person name="Sakarya O."/>
            <person name="Salamov A."/>
            <person name="Schaack S."/>
            <person name="Shapiro H."/>
            <person name="Shiga Y."/>
            <person name="Skalitzky C."/>
            <person name="Smith Z."/>
            <person name="Souvorov A."/>
            <person name="Sung W."/>
            <person name="Tang Z."/>
            <person name="Tsuchiya D."/>
            <person name="Tu H."/>
            <person name="Vos H."/>
            <person name="Wang M."/>
            <person name="Wolf Y.I."/>
            <person name="Yamagata H."/>
            <person name="Yamada T."/>
            <person name="Ye Y."/>
            <person name="Shaw J.R."/>
            <person name="Andrews J."/>
            <person name="Crease T.J."/>
            <person name="Tang H."/>
            <person name="Lucas S.M."/>
            <person name="Robertson H.M."/>
            <person name="Bork P."/>
            <person name="Koonin E.V."/>
            <person name="Zdobnov E.M."/>
            <person name="Grigoriev I.V."/>
            <person name="Lynch M."/>
            <person name="Boore J.L."/>
        </authorList>
    </citation>
    <scope>NUCLEOTIDE SEQUENCE [LARGE SCALE GENOMIC DNA]</scope>
</reference>
<dbReference type="Gene3D" id="1.20.120.1770">
    <property type="match status" value="1"/>
</dbReference>
<evidence type="ECO:0000256" key="10">
    <source>
        <dbReference type="ARBA" id="ARBA00023136"/>
    </source>
</evidence>
<feature type="transmembrane region" description="Helical" evidence="12">
    <location>
        <begin position="7"/>
        <end position="27"/>
    </location>
</feature>
<keyword evidence="4" id="KW-0349">Heme</keyword>
<dbReference type="CDD" id="cd08761">
    <property type="entry name" value="Cyt_b561_CYB561D2_like"/>
    <property type="match status" value="1"/>
</dbReference>
<name>E9GAV3_DAPPU</name>
<proteinExistence type="predicted"/>
<dbReference type="GO" id="GO:0046872">
    <property type="term" value="F:metal ion binding"/>
    <property type="evidence" value="ECO:0007669"/>
    <property type="project" value="UniProtKB-KW"/>
</dbReference>
<evidence type="ECO:0000256" key="4">
    <source>
        <dbReference type="ARBA" id="ARBA00022617"/>
    </source>
</evidence>
<evidence type="ECO:0000256" key="12">
    <source>
        <dbReference type="SAM" id="Phobius"/>
    </source>
</evidence>
<dbReference type="Pfam" id="PF03188">
    <property type="entry name" value="Cytochrom_B561"/>
    <property type="match status" value="1"/>
</dbReference>
<organism evidence="14 15">
    <name type="scientific">Daphnia pulex</name>
    <name type="common">Water flea</name>
    <dbReference type="NCBI Taxonomy" id="6669"/>
    <lineage>
        <taxon>Eukaryota</taxon>
        <taxon>Metazoa</taxon>
        <taxon>Ecdysozoa</taxon>
        <taxon>Arthropoda</taxon>
        <taxon>Crustacea</taxon>
        <taxon>Branchiopoda</taxon>
        <taxon>Diplostraca</taxon>
        <taxon>Cladocera</taxon>
        <taxon>Anomopoda</taxon>
        <taxon>Daphniidae</taxon>
        <taxon>Daphnia</taxon>
    </lineage>
</organism>
<feature type="domain" description="Cytochrome b561" evidence="13">
    <location>
        <begin position="7"/>
        <end position="202"/>
    </location>
</feature>
<evidence type="ECO:0000256" key="2">
    <source>
        <dbReference type="ARBA" id="ARBA00004141"/>
    </source>
</evidence>
<dbReference type="KEGG" id="dpx:DAPPUDRAFT_301866"/>
<dbReference type="PhylomeDB" id="E9GAV3"/>